<sequence length="185" mass="20720">MKAYKLASVDAYIATFPESVQKILERIRMTVIHAAPKAEETISYGMPAFRYKGKVIIYFAGYKSHIGVYATPLAHAAFQKELSGYKQGRGSVQFPLDQPMPLDLIKRMVQFRMKQQDEPLSDIFSGLSAPARRALQNNGITTLAGLAKHTESEILSLHGIGKTAIPVLQKALQKKRLKFQKEKEK</sequence>
<dbReference type="SUPFAM" id="SSF47789">
    <property type="entry name" value="C-terminal domain of RNA polymerase alpha subunit"/>
    <property type="match status" value="1"/>
</dbReference>
<name>A0A3M9N7S4_9BACT</name>
<proteinExistence type="predicted"/>
<dbReference type="Gene3D" id="3.90.1150.200">
    <property type="match status" value="1"/>
</dbReference>
<protein>
    <recommendedName>
        <fullName evidence="1">YdhG-like domain-containing protein</fullName>
    </recommendedName>
</protein>
<keyword evidence="3" id="KW-1185">Reference proteome</keyword>
<dbReference type="Pfam" id="PF08818">
    <property type="entry name" value="DUF1801"/>
    <property type="match status" value="1"/>
</dbReference>
<evidence type="ECO:0000313" key="3">
    <source>
        <dbReference type="Proteomes" id="UP000267223"/>
    </source>
</evidence>
<gene>
    <name evidence="2" type="ORF">EFY79_17865</name>
</gene>
<accession>A0A3M9N7S4</accession>
<dbReference type="Gene3D" id="1.10.150.20">
    <property type="entry name" value="5' to 3' exonuclease, C-terminal subdomain"/>
    <property type="match status" value="1"/>
</dbReference>
<feature type="domain" description="YdhG-like" evidence="1">
    <location>
        <begin position="21"/>
        <end position="113"/>
    </location>
</feature>
<dbReference type="EMBL" id="RJJR01000016">
    <property type="protein sequence ID" value="RNI33850.1"/>
    <property type="molecule type" value="Genomic_DNA"/>
</dbReference>
<organism evidence="2 3">
    <name type="scientific">Hanamia caeni</name>
    <dbReference type="NCBI Taxonomy" id="2294116"/>
    <lineage>
        <taxon>Bacteria</taxon>
        <taxon>Pseudomonadati</taxon>
        <taxon>Bacteroidota</taxon>
        <taxon>Chitinophagia</taxon>
        <taxon>Chitinophagales</taxon>
        <taxon>Chitinophagaceae</taxon>
        <taxon>Hanamia</taxon>
    </lineage>
</organism>
<evidence type="ECO:0000259" key="1">
    <source>
        <dbReference type="Pfam" id="PF08818"/>
    </source>
</evidence>
<reference evidence="2 3" key="1">
    <citation type="submission" date="2018-11" db="EMBL/GenBank/DDBJ databases">
        <title>Draft genome sequence of Ferruginibacter sp. BO-59.</title>
        <authorList>
            <person name="Im W.T."/>
        </authorList>
    </citation>
    <scope>NUCLEOTIDE SEQUENCE [LARGE SCALE GENOMIC DNA]</scope>
    <source>
        <strain evidence="2 3">BO-59</strain>
    </source>
</reference>
<comment type="caution">
    <text evidence="2">The sequence shown here is derived from an EMBL/GenBank/DDBJ whole genome shotgun (WGS) entry which is preliminary data.</text>
</comment>
<evidence type="ECO:0000313" key="2">
    <source>
        <dbReference type="EMBL" id="RNI33850.1"/>
    </source>
</evidence>
<dbReference type="Proteomes" id="UP000267223">
    <property type="component" value="Unassembled WGS sequence"/>
</dbReference>
<dbReference type="RefSeq" id="WP_123122107.1">
    <property type="nucleotide sequence ID" value="NZ_RJJR01000016.1"/>
</dbReference>
<dbReference type="SUPFAM" id="SSF159888">
    <property type="entry name" value="YdhG-like"/>
    <property type="match status" value="1"/>
</dbReference>
<dbReference type="AlphaFoldDB" id="A0A3M9N7S4"/>
<dbReference type="InterPro" id="IPR014922">
    <property type="entry name" value="YdhG-like"/>
</dbReference>
<dbReference type="OrthoDB" id="115213at2"/>